<dbReference type="SUPFAM" id="SSF55874">
    <property type="entry name" value="ATPase domain of HSP90 chaperone/DNA topoisomerase II/histidine kinase"/>
    <property type="match status" value="1"/>
</dbReference>
<evidence type="ECO:0000256" key="2">
    <source>
        <dbReference type="SAM" id="MobiDB-lite"/>
    </source>
</evidence>
<dbReference type="EMBL" id="ML977612">
    <property type="protein sequence ID" value="KAF1997532.1"/>
    <property type="molecule type" value="Genomic_DNA"/>
</dbReference>
<protein>
    <recommendedName>
        <fullName evidence="3">MutL C-terminal dimerisation domain-containing protein</fullName>
    </recommendedName>
</protein>
<feature type="domain" description="MutL C-terminal dimerisation" evidence="3">
    <location>
        <begin position="715"/>
        <end position="924"/>
    </location>
</feature>
<dbReference type="InterPro" id="IPR038973">
    <property type="entry name" value="MutL/Mlh/Pms-like"/>
</dbReference>
<proteinExistence type="inferred from homology"/>
<name>A0A6A5W6X3_9PLEO</name>
<dbReference type="Gene3D" id="3.30.565.10">
    <property type="entry name" value="Histidine kinase-like ATPase, C-terminal domain"/>
    <property type="match status" value="1"/>
</dbReference>
<dbReference type="InterPro" id="IPR042120">
    <property type="entry name" value="MutL_C_dimsub"/>
</dbReference>
<dbReference type="PANTHER" id="PTHR10073:SF47">
    <property type="entry name" value="DNA MISMATCH REPAIR PROTEIN MLH3"/>
    <property type="match status" value="1"/>
</dbReference>
<dbReference type="Pfam" id="PF13589">
    <property type="entry name" value="HATPase_c_3"/>
    <property type="match status" value="1"/>
</dbReference>
<dbReference type="InterPro" id="IPR037198">
    <property type="entry name" value="MutL_C_sf"/>
</dbReference>
<sequence length="992" mass="110510">MAHPPPGRIRPLPDQVVAQIKSSTAVASLSGVVLELLKNALDAKATAIDASIDFARGSCTVEDSGLGIAPLEFRAEGGLGKLYWTSKYHSDDACLGRHGTFLASLAAVSLLTITSHHHEHRSHNSISLHRAQVIDRQLPAPPQHAIRFDKHGTRVAVRNLFGNLPVRVKQRAVAAEQKPEQDRLWESTKREIVGLLLSWRKPLSLRVRDADNSTVFNFNGNTSGAASKLENHAHRSSELQFVLNALTQFNYITIDDWSSWIPVSASTSTVSVKGAVSLDPVPTKRGQFIALGIRPLSPDSGHNELYDEINRVFALSSFGTVEDDEHVDPLEKVRRETDKRFKRDGYTNRQLTGRKGVDRHPMFHIRISIKDERSAGEGEDKLLEDDTHLQTLLEVIGAMITHWLSVHHFRPRKRRERRRPDTPSSFTNSDLSRNNTPPPLRQCTIDFGNGPPIPSPTMPESRKKKRPRAEASNTASVGKRQRPFTEWSRIKSGNVQFYESAWSSAKQPVRQEGGDASSNGLELENLGERAASPELATFNLDPILPGAFNRTSLPHDEEQEEAIVTTLDAELGQDPYDETTAWTDPVTKQTFLLNARTGCVMSQAPETPTTSETSQPTTLIDFKKSLRLPKRPATTTEGNTRWLNSVLQSWDNPIFKPAEKRIPQVSLEEHQFENRDRGRSHHHGCSHSSIGRAFNESSIPVMSKLSKEGLRDAQIIAQVDKKFILVKSQNLTENSETLVLIDQHAADERIRVEALMVELCAPPSHPQGQVPYSSELGHVSSIEYSVLEKPIRFPIAAQEQDVFTTHAARFAAWGILYDIAAATKDSNLRSTPSRRNQYTLSVNTLPSSISERSKADPKLVSSLLRSTVWKYAEAIHLPPLNSPLTDETDRSPLWLRRLATCPEGLIDMLNSRACRSAIMFNDELTIGECKELVRKLAMCVFPFMCAHGRPSMVPLVDLGISKEGGGLGLGLVDEHTVARKEDFIGAWKRWKK</sequence>
<dbReference type="AlphaFoldDB" id="A0A6A5W6X3"/>
<evidence type="ECO:0000259" key="3">
    <source>
        <dbReference type="SMART" id="SM00853"/>
    </source>
</evidence>
<dbReference type="SUPFAM" id="SSF118116">
    <property type="entry name" value="DNA mismatch repair protein MutL"/>
    <property type="match status" value="2"/>
</dbReference>
<dbReference type="InterPro" id="IPR036890">
    <property type="entry name" value="HATPase_C_sf"/>
</dbReference>
<dbReference type="GO" id="GO:0032300">
    <property type="term" value="C:mismatch repair complex"/>
    <property type="evidence" value="ECO:0007669"/>
    <property type="project" value="InterPro"/>
</dbReference>
<feature type="region of interest" description="Disordered" evidence="2">
    <location>
        <begin position="409"/>
        <end position="485"/>
    </location>
</feature>
<keyword evidence="5" id="KW-1185">Reference proteome</keyword>
<evidence type="ECO:0000313" key="4">
    <source>
        <dbReference type="EMBL" id="KAF1997532.1"/>
    </source>
</evidence>
<gene>
    <name evidence="4" type="ORF">P154DRAFT_524737</name>
</gene>
<dbReference type="Proteomes" id="UP000799779">
    <property type="component" value="Unassembled WGS sequence"/>
</dbReference>
<dbReference type="OrthoDB" id="429932at2759"/>
<dbReference type="GO" id="GO:0016887">
    <property type="term" value="F:ATP hydrolysis activity"/>
    <property type="evidence" value="ECO:0007669"/>
    <property type="project" value="InterPro"/>
</dbReference>
<dbReference type="InterPro" id="IPR014790">
    <property type="entry name" value="MutL_C"/>
</dbReference>
<dbReference type="GO" id="GO:0006298">
    <property type="term" value="P:mismatch repair"/>
    <property type="evidence" value="ECO:0007669"/>
    <property type="project" value="InterPro"/>
</dbReference>
<comment type="similarity">
    <text evidence="1">Belongs to the DNA mismatch repair MutL/HexB family.</text>
</comment>
<feature type="compositionally biased region" description="Polar residues" evidence="2">
    <location>
        <begin position="422"/>
        <end position="435"/>
    </location>
</feature>
<evidence type="ECO:0000313" key="5">
    <source>
        <dbReference type="Proteomes" id="UP000799779"/>
    </source>
</evidence>
<organism evidence="4 5">
    <name type="scientific">Amniculicola lignicola CBS 123094</name>
    <dbReference type="NCBI Taxonomy" id="1392246"/>
    <lineage>
        <taxon>Eukaryota</taxon>
        <taxon>Fungi</taxon>
        <taxon>Dikarya</taxon>
        <taxon>Ascomycota</taxon>
        <taxon>Pezizomycotina</taxon>
        <taxon>Dothideomycetes</taxon>
        <taxon>Pleosporomycetidae</taxon>
        <taxon>Pleosporales</taxon>
        <taxon>Amniculicolaceae</taxon>
        <taxon>Amniculicola</taxon>
    </lineage>
</organism>
<reference evidence="4" key="1">
    <citation type="journal article" date="2020" name="Stud. Mycol.">
        <title>101 Dothideomycetes genomes: a test case for predicting lifestyles and emergence of pathogens.</title>
        <authorList>
            <person name="Haridas S."/>
            <person name="Albert R."/>
            <person name="Binder M."/>
            <person name="Bloem J."/>
            <person name="Labutti K."/>
            <person name="Salamov A."/>
            <person name="Andreopoulos B."/>
            <person name="Baker S."/>
            <person name="Barry K."/>
            <person name="Bills G."/>
            <person name="Bluhm B."/>
            <person name="Cannon C."/>
            <person name="Castanera R."/>
            <person name="Culley D."/>
            <person name="Daum C."/>
            <person name="Ezra D."/>
            <person name="Gonzalez J."/>
            <person name="Henrissat B."/>
            <person name="Kuo A."/>
            <person name="Liang C."/>
            <person name="Lipzen A."/>
            <person name="Lutzoni F."/>
            <person name="Magnuson J."/>
            <person name="Mondo S."/>
            <person name="Nolan M."/>
            <person name="Ohm R."/>
            <person name="Pangilinan J."/>
            <person name="Park H.-J."/>
            <person name="Ramirez L."/>
            <person name="Alfaro M."/>
            <person name="Sun H."/>
            <person name="Tritt A."/>
            <person name="Yoshinaga Y."/>
            <person name="Zwiers L.-H."/>
            <person name="Turgeon B."/>
            <person name="Goodwin S."/>
            <person name="Spatafora J."/>
            <person name="Crous P."/>
            <person name="Grigoriev I."/>
        </authorList>
    </citation>
    <scope>NUCLEOTIDE SEQUENCE</scope>
    <source>
        <strain evidence="4">CBS 123094</strain>
    </source>
</reference>
<dbReference type="Gene3D" id="3.30.1540.20">
    <property type="entry name" value="MutL, C-terminal domain, dimerisation subdomain"/>
    <property type="match status" value="1"/>
</dbReference>
<evidence type="ECO:0000256" key="1">
    <source>
        <dbReference type="ARBA" id="ARBA00006082"/>
    </source>
</evidence>
<dbReference type="SMART" id="SM00853">
    <property type="entry name" value="MutL_C"/>
    <property type="match status" value="1"/>
</dbReference>
<dbReference type="PANTHER" id="PTHR10073">
    <property type="entry name" value="DNA MISMATCH REPAIR PROTEIN MLH, PMS, MUTL"/>
    <property type="match status" value="1"/>
</dbReference>
<dbReference type="GO" id="GO:0140664">
    <property type="term" value="F:ATP-dependent DNA damage sensor activity"/>
    <property type="evidence" value="ECO:0007669"/>
    <property type="project" value="InterPro"/>
</dbReference>
<accession>A0A6A5W6X3</accession>
<dbReference type="GO" id="GO:0005524">
    <property type="term" value="F:ATP binding"/>
    <property type="evidence" value="ECO:0007669"/>
    <property type="project" value="InterPro"/>
</dbReference>